<protein>
    <submittedName>
        <fullName evidence="6">ABC transporter substrate-binding protein</fullName>
    </submittedName>
</protein>
<dbReference type="CDD" id="cd13663">
    <property type="entry name" value="PBP2_PotD_PotF_like_2"/>
    <property type="match status" value="1"/>
</dbReference>
<dbReference type="InterPro" id="IPR006059">
    <property type="entry name" value="SBP"/>
</dbReference>
<dbReference type="SUPFAM" id="SSF53850">
    <property type="entry name" value="Periplasmic binding protein-like II"/>
    <property type="match status" value="1"/>
</dbReference>
<comment type="caution">
    <text evidence="6">The sequence shown here is derived from an EMBL/GenBank/DDBJ whole genome shotgun (WGS) entry which is preliminary data.</text>
</comment>
<dbReference type="EMBL" id="JAUPBM010000074">
    <property type="protein sequence ID" value="MDO7020500.1"/>
    <property type="molecule type" value="Genomic_DNA"/>
</dbReference>
<dbReference type="PANTHER" id="PTHR30222:SF17">
    <property type="entry name" value="SPERMIDINE_PUTRESCINE-BINDING PERIPLASMIC PROTEIN"/>
    <property type="match status" value="1"/>
</dbReference>
<reference evidence="6" key="1">
    <citation type="submission" date="2023-07" db="EMBL/GenBank/DDBJ databases">
        <title>Mucosal microbiota of week-old chicken and adult hens.</title>
        <authorList>
            <person name="Volf J."/>
            <person name="Karasova D."/>
            <person name="Crhanova M."/>
            <person name="Faldynova M."/>
            <person name="Prikrylova H."/>
            <person name="Zeman M."/>
            <person name="Babak V."/>
            <person name="Rajova J."/>
            <person name="Rychlik I."/>
        </authorList>
    </citation>
    <scope>NUCLEOTIDE SEQUENCE</scope>
    <source>
        <strain evidence="6">ET902</strain>
    </source>
</reference>
<keyword evidence="4" id="KW-0574">Periplasm</keyword>
<name>A0ABT8YY64_9SPIR</name>
<keyword evidence="5" id="KW-0472">Membrane</keyword>
<dbReference type="Proteomes" id="UP001175147">
    <property type="component" value="Unassembled WGS sequence"/>
</dbReference>
<dbReference type="RefSeq" id="WP_304384273.1">
    <property type="nucleotide sequence ID" value="NZ_JAUPBL010000006.1"/>
</dbReference>
<dbReference type="Pfam" id="PF13416">
    <property type="entry name" value="SBP_bac_8"/>
    <property type="match status" value="1"/>
</dbReference>
<evidence type="ECO:0000256" key="5">
    <source>
        <dbReference type="SAM" id="Phobius"/>
    </source>
</evidence>
<sequence>MYNRLYYAVFIVLLYGSIIFAQNSSFVSKLDKSQLDLNYYEKLKDKNIILNVCNWGEYIANGSKGSMDIIKEFENITGIKVNYIIHNSNEEVYAKLKLHTEDYDVITPTDYIIVRMIKNNMIQKLNFDLLPAVKNNIDPFFFSLAYDPKGEYSVPYTWGMSGIIYNKKNIDIKEEDIDWSILFNEDYKDMILMAIAPRDAFVAANAYLGFDLHTTNEKEILKSFDILKKQRYIVQDYVMDEILYKIRDEKAYIGVTYGGDALTVMKQNTNINFAIPKSGGNPFVECLAITENAKNVEAAHMYINFLCEKQVAYENTKYIGYATPNTAALELLPDEIKNDKRIYPDKECIIYMSKRISELDNGSGVLMENLWNNFLNNKSVKLPFNKILIFAVIITIIILIILEVKKKRRKD</sequence>
<dbReference type="InterPro" id="IPR001188">
    <property type="entry name" value="Sperm_putr-bd"/>
</dbReference>
<dbReference type="PANTHER" id="PTHR30222">
    <property type="entry name" value="SPERMIDINE/PUTRESCINE-BINDING PERIPLASMIC PROTEIN"/>
    <property type="match status" value="1"/>
</dbReference>
<evidence type="ECO:0000313" key="7">
    <source>
        <dbReference type="Proteomes" id="UP001175147"/>
    </source>
</evidence>
<keyword evidence="5" id="KW-0812">Transmembrane</keyword>
<evidence type="ECO:0000313" key="6">
    <source>
        <dbReference type="EMBL" id="MDO7020500.1"/>
    </source>
</evidence>
<evidence type="ECO:0000256" key="2">
    <source>
        <dbReference type="ARBA" id="ARBA00022448"/>
    </source>
</evidence>
<dbReference type="PIRSF" id="PIRSF019574">
    <property type="entry name" value="Periplasmic_polyamine_BP"/>
    <property type="match status" value="1"/>
</dbReference>
<gene>
    <name evidence="6" type="ORF">Q5M86_06915</name>
</gene>
<evidence type="ECO:0000256" key="3">
    <source>
        <dbReference type="ARBA" id="ARBA00022729"/>
    </source>
</evidence>
<keyword evidence="2" id="KW-0813">Transport</keyword>
<proteinExistence type="predicted"/>
<dbReference type="Gene3D" id="3.40.190.10">
    <property type="entry name" value="Periplasmic binding protein-like II"/>
    <property type="match status" value="2"/>
</dbReference>
<keyword evidence="5" id="KW-1133">Transmembrane helix</keyword>
<evidence type="ECO:0000256" key="1">
    <source>
        <dbReference type="ARBA" id="ARBA00004418"/>
    </source>
</evidence>
<keyword evidence="7" id="KW-1185">Reference proteome</keyword>
<feature type="transmembrane region" description="Helical" evidence="5">
    <location>
        <begin position="387"/>
        <end position="404"/>
    </location>
</feature>
<evidence type="ECO:0000256" key="4">
    <source>
        <dbReference type="ARBA" id="ARBA00022764"/>
    </source>
</evidence>
<keyword evidence="3" id="KW-0732">Signal</keyword>
<dbReference type="PRINTS" id="PR00909">
    <property type="entry name" value="SPERMDNBNDNG"/>
</dbReference>
<comment type="subcellular location">
    <subcellularLocation>
        <location evidence="1">Periplasm</location>
    </subcellularLocation>
</comment>
<organism evidence="6 7">
    <name type="scientific">Brachyspira innocens</name>
    <dbReference type="NCBI Taxonomy" id="13264"/>
    <lineage>
        <taxon>Bacteria</taxon>
        <taxon>Pseudomonadati</taxon>
        <taxon>Spirochaetota</taxon>
        <taxon>Spirochaetia</taxon>
        <taxon>Brachyspirales</taxon>
        <taxon>Brachyspiraceae</taxon>
        <taxon>Brachyspira</taxon>
    </lineage>
</organism>
<accession>A0ABT8YY64</accession>